<evidence type="ECO:0000256" key="1">
    <source>
        <dbReference type="SAM" id="MobiDB-lite"/>
    </source>
</evidence>
<name>A0A8S5V3C3_9CAUD</name>
<evidence type="ECO:0000313" key="2">
    <source>
        <dbReference type="EMBL" id="DAG01213.1"/>
    </source>
</evidence>
<feature type="compositionally biased region" description="Polar residues" evidence="1">
    <location>
        <begin position="26"/>
        <end position="35"/>
    </location>
</feature>
<organism evidence="2">
    <name type="scientific">Caudovirales sp. ctVfb8</name>
    <dbReference type="NCBI Taxonomy" id="2825766"/>
    <lineage>
        <taxon>Viruses</taxon>
        <taxon>Duplodnaviria</taxon>
        <taxon>Heunggongvirae</taxon>
        <taxon>Uroviricota</taxon>
        <taxon>Caudoviricetes</taxon>
    </lineage>
</organism>
<protein>
    <submittedName>
        <fullName evidence="2">Virion assembly protein</fullName>
    </submittedName>
</protein>
<accession>A0A8S5V3C3</accession>
<dbReference type="EMBL" id="BK016189">
    <property type="protein sequence ID" value="DAG01213.1"/>
    <property type="molecule type" value="Genomic_DNA"/>
</dbReference>
<reference evidence="2" key="1">
    <citation type="journal article" date="2021" name="Proc. Natl. Acad. Sci. U.S.A.">
        <title>A Catalog of Tens of Thousands of Viruses from Human Metagenomes Reveals Hidden Associations with Chronic Diseases.</title>
        <authorList>
            <person name="Tisza M.J."/>
            <person name="Buck C.B."/>
        </authorList>
    </citation>
    <scope>NUCLEOTIDE SEQUENCE</scope>
    <source>
        <strain evidence="2">CtVfb8</strain>
    </source>
</reference>
<feature type="compositionally biased region" description="Gly residues" evidence="1">
    <location>
        <begin position="80"/>
        <end position="89"/>
    </location>
</feature>
<proteinExistence type="predicted"/>
<sequence length="89" mass="9282">MGFFSKITKPFKKVIKVATGGLIGGHSNSGQSTTEAPVPAPELGFVTTDTTNTTEAESEKQQLTKGKKRGKKSLKVDMTGAGGTGRNIV</sequence>
<feature type="region of interest" description="Disordered" evidence="1">
    <location>
        <begin position="22"/>
        <end position="89"/>
    </location>
</feature>